<gene>
    <name evidence="2" type="ORF">SAMN05216245_101321</name>
</gene>
<evidence type="ECO:0000313" key="2">
    <source>
        <dbReference type="EMBL" id="SFE08152.1"/>
    </source>
</evidence>
<dbReference type="EMBL" id="FONL01000001">
    <property type="protein sequence ID" value="SFE08152.1"/>
    <property type="molecule type" value="Genomic_DNA"/>
</dbReference>
<dbReference type="OrthoDB" id="9786793at2"/>
<sequence length="162" mass="17066">MNHKASSFLVAQGAMIAAAYVVLTVAFAPFSFKEIQVRISESLTILPMFTPVAVPGLAVGCLLANILGGAVLADIIFGSLATLIGAVGTRMLRGKNPVLAVIPPIVANMLIVPFVLRYAYGVPLPIPLMMGTIGIGETVSCGILGLLLYKALYPHRKSIFKE</sequence>
<keyword evidence="1" id="KW-1133">Transmembrane helix</keyword>
<evidence type="ECO:0000313" key="3">
    <source>
        <dbReference type="Proteomes" id="UP000198896"/>
    </source>
</evidence>
<dbReference type="InterPro" id="IPR010387">
    <property type="entry name" value="QueT"/>
</dbReference>
<keyword evidence="3" id="KW-1185">Reference proteome</keyword>
<dbReference type="RefSeq" id="WP_093912500.1">
    <property type="nucleotide sequence ID" value="NZ_FONL01000001.1"/>
</dbReference>
<dbReference type="Pfam" id="PF06177">
    <property type="entry name" value="QueT"/>
    <property type="match status" value="1"/>
</dbReference>
<dbReference type="Proteomes" id="UP000198896">
    <property type="component" value="Unassembled WGS sequence"/>
</dbReference>
<feature type="transmembrane region" description="Helical" evidence="1">
    <location>
        <begin position="98"/>
        <end position="120"/>
    </location>
</feature>
<evidence type="ECO:0000256" key="1">
    <source>
        <dbReference type="SAM" id="Phobius"/>
    </source>
</evidence>
<reference evidence="2 3" key="1">
    <citation type="submission" date="2016-10" db="EMBL/GenBank/DDBJ databases">
        <authorList>
            <person name="de Groot N.N."/>
        </authorList>
    </citation>
    <scope>NUCLEOTIDE SEQUENCE [LARGE SCALE GENOMIC DNA]</scope>
    <source>
        <strain evidence="2 3">DSM 9236</strain>
    </source>
</reference>
<proteinExistence type="predicted"/>
<feature type="transmembrane region" description="Helical" evidence="1">
    <location>
        <begin position="52"/>
        <end position="77"/>
    </location>
</feature>
<protein>
    <submittedName>
        <fullName evidence="2">Uncharacterized membrane protein</fullName>
    </submittedName>
</protein>
<organism evidence="2 3">
    <name type="scientific">Succiniclasticum ruminis DSM 9236</name>
    <dbReference type="NCBI Taxonomy" id="1123323"/>
    <lineage>
        <taxon>Bacteria</taxon>
        <taxon>Bacillati</taxon>
        <taxon>Bacillota</taxon>
        <taxon>Negativicutes</taxon>
        <taxon>Acidaminococcales</taxon>
        <taxon>Acidaminococcaceae</taxon>
        <taxon>Succiniclasticum</taxon>
    </lineage>
</organism>
<dbReference type="AlphaFoldDB" id="A0A1I1XLH3"/>
<keyword evidence="1" id="KW-0812">Transmembrane</keyword>
<accession>A0A1I1XLH3</accession>
<feature type="transmembrane region" description="Helical" evidence="1">
    <location>
        <begin position="7"/>
        <end position="32"/>
    </location>
</feature>
<dbReference type="STRING" id="1123323.SAMN05216245_101321"/>
<dbReference type="PANTHER" id="PTHR40044:SF1">
    <property type="entry name" value="INTEGRAL MEMBRANE PROTEIN"/>
    <property type="match status" value="1"/>
</dbReference>
<feature type="transmembrane region" description="Helical" evidence="1">
    <location>
        <begin position="126"/>
        <end position="149"/>
    </location>
</feature>
<dbReference type="PANTHER" id="PTHR40044">
    <property type="entry name" value="INTEGRAL MEMBRANE PROTEIN-RELATED"/>
    <property type="match status" value="1"/>
</dbReference>
<name>A0A1I1XLH3_9FIRM</name>
<dbReference type="PIRSF" id="PIRSF031501">
    <property type="entry name" value="QueT"/>
    <property type="match status" value="1"/>
</dbReference>
<keyword evidence="1" id="KW-0472">Membrane</keyword>